<dbReference type="AlphaFoldDB" id="A0A366XWB9"/>
<dbReference type="RefSeq" id="WP_113807418.1">
    <property type="nucleotide sequence ID" value="NZ_QOCW01000023.1"/>
</dbReference>
<evidence type="ECO:0000313" key="2">
    <source>
        <dbReference type="Proteomes" id="UP000253314"/>
    </source>
</evidence>
<comment type="caution">
    <text evidence="1">The sequence shown here is derived from an EMBL/GenBank/DDBJ whole genome shotgun (WGS) entry which is preliminary data.</text>
</comment>
<keyword evidence="2" id="KW-1185">Reference proteome</keyword>
<organism evidence="1 2">
    <name type="scientific">Bacillus taeanensis</name>
    <dbReference type="NCBI Taxonomy" id="273032"/>
    <lineage>
        <taxon>Bacteria</taxon>
        <taxon>Bacillati</taxon>
        <taxon>Bacillota</taxon>
        <taxon>Bacilli</taxon>
        <taxon>Bacillales</taxon>
        <taxon>Bacillaceae</taxon>
        <taxon>Bacillus</taxon>
    </lineage>
</organism>
<reference evidence="1 2" key="1">
    <citation type="submission" date="2018-07" db="EMBL/GenBank/DDBJ databases">
        <title>Lottiidibacillus patelloidae gen. nov., sp. nov., isolated from the intestinal tract of a marine limpet and the reclassification of B. taeanensis BH030017T, B. algicola KMM 3737T and B. hwajinpoensis SW-72T as genus Lottiidibacillus.</title>
        <authorList>
            <person name="Liu R."/>
            <person name="Huang Z."/>
        </authorList>
    </citation>
    <scope>NUCLEOTIDE SEQUENCE [LARGE SCALE GENOMIC DNA]</scope>
    <source>
        <strain evidence="1 2">BH030017</strain>
    </source>
</reference>
<proteinExistence type="predicted"/>
<protein>
    <submittedName>
        <fullName evidence="1">Uncharacterized protein</fullName>
    </submittedName>
</protein>
<sequence>MAIWCAYCRRSTVNIKTIKRPENFVKRFDKYIHVCLFCIKENGLEDIPEYNPNELQKFIDAMQDRAIMPSIISTADGEEFLTFQDGNGYLLSTNKLDLIARELIKTLELDGLDKFVKSKNIDTYLSHHYLSDPENEGKYLIPFDKLNINRKLFNPLKNWSCTCGNCSIKMLSKDGGEYFTINPYWPFEGRTERACSEGCMKVIAKDKVLNWIHEKDYKKYFDLEKLDTRIMQIIKYA</sequence>
<name>A0A366XWB9_9BACI</name>
<dbReference type="EMBL" id="QOCW01000023">
    <property type="protein sequence ID" value="RBW68241.1"/>
    <property type="molecule type" value="Genomic_DNA"/>
</dbReference>
<gene>
    <name evidence="1" type="ORF">DS031_17860</name>
</gene>
<dbReference type="Proteomes" id="UP000253314">
    <property type="component" value="Unassembled WGS sequence"/>
</dbReference>
<evidence type="ECO:0000313" key="1">
    <source>
        <dbReference type="EMBL" id="RBW68241.1"/>
    </source>
</evidence>
<accession>A0A366XWB9</accession>